<feature type="compositionally biased region" description="Basic and acidic residues" evidence="1">
    <location>
        <begin position="174"/>
        <end position="189"/>
    </location>
</feature>
<name>A0ABR3F2I4_9AGAR</name>
<comment type="caution">
    <text evidence="2">The sequence shown here is derived from an EMBL/GenBank/DDBJ whole genome shotgun (WGS) entry which is preliminary data.</text>
</comment>
<gene>
    <name evidence="2" type="ORF">V5O48_012673</name>
</gene>
<accession>A0ABR3F2I4</accession>
<sequence length="332" mass="37187">MSSIGPSLIFQEPGVVPSRKEHAKFEDYCKQITAAASLRFPDFLSTPSFQPLVKYCEDHDIELLNRIEEVFEYLSSRWIKGKGPGSRPPKTVAEVMELAREELANEYGLSEVEEMKGSGSGLTDGDLPGPSKDGGELLQEPPQVEISSIEVHVTSLGASSGQLGVHLPAVPSDSPREAKQASSEEREQQELEDLAEIFHVLDARLLVAHLEDMNFAIVPLPTDRPANWSPWINKNDRIHYSWDEDYTMPLADAKELFGYCSAAFCQNAKLAWKEVDLDRYFSVQACKASREKCSHNTFVLILGVANKFCKLLYIDQLICFLAVRIFFDRSPD</sequence>
<dbReference type="Proteomes" id="UP001465976">
    <property type="component" value="Unassembled WGS sequence"/>
</dbReference>
<dbReference type="EMBL" id="JBAHYK010001151">
    <property type="protein sequence ID" value="KAL0569297.1"/>
    <property type="molecule type" value="Genomic_DNA"/>
</dbReference>
<protein>
    <submittedName>
        <fullName evidence="2">Uncharacterized protein</fullName>
    </submittedName>
</protein>
<evidence type="ECO:0000313" key="3">
    <source>
        <dbReference type="Proteomes" id="UP001465976"/>
    </source>
</evidence>
<evidence type="ECO:0000256" key="1">
    <source>
        <dbReference type="SAM" id="MobiDB-lite"/>
    </source>
</evidence>
<reference evidence="2 3" key="1">
    <citation type="submission" date="2024-02" db="EMBL/GenBank/DDBJ databases">
        <title>A draft genome for the cacao thread blight pathogen Marasmius crinis-equi.</title>
        <authorList>
            <person name="Cohen S.P."/>
            <person name="Baruah I.K."/>
            <person name="Amoako-Attah I."/>
            <person name="Bukari Y."/>
            <person name="Meinhardt L.W."/>
            <person name="Bailey B.A."/>
        </authorList>
    </citation>
    <scope>NUCLEOTIDE SEQUENCE [LARGE SCALE GENOMIC DNA]</scope>
    <source>
        <strain evidence="2 3">GH-76</strain>
    </source>
</reference>
<organism evidence="2 3">
    <name type="scientific">Marasmius crinis-equi</name>
    <dbReference type="NCBI Taxonomy" id="585013"/>
    <lineage>
        <taxon>Eukaryota</taxon>
        <taxon>Fungi</taxon>
        <taxon>Dikarya</taxon>
        <taxon>Basidiomycota</taxon>
        <taxon>Agaricomycotina</taxon>
        <taxon>Agaricomycetes</taxon>
        <taxon>Agaricomycetidae</taxon>
        <taxon>Agaricales</taxon>
        <taxon>Marasmiineae</taxon>
        <taxon>Marasmiaceae</taxon>
        <taxon>Marasmius</taxon>
    </lineage>
</organism>
<feature type="region of interest" description="Disordered" evidence="1">
    <location>
        <begin position="113"/>
        <end position="138"/>
    </location>
</feature>
<proteinExistence type="predicted"/>
<evidence type="ECO:0000313" key="2">
    <source>
        <dbReference type="EMBL" id="KAL0569297.1"/>
    </source>
</evidence>
<feature type="region of interest" description="Disordered" evidence="1">
    <location>
        <begin position="166"/>
        <end position="189"/>
    </location>
</feature>
<keyword evidence="3" id="KW-1185">Reference proteome</keyword>